<comment type="caution">
    <text evidence="3">The sequence shown here is derived from an EMBL/GenBank/DDBJ whole genome shotgun (WGS) entry which is preliminary data.</text>
</comment>
<proteinExistence type="predicted"/>
<evidence type="ECO:0000256" key="2">
    <source>
        <dbReference type="SAM" id="SignalP"/>
    </source>
</evidence>
<dbReference type="Proteomes" id="UP000231081">
    <property type="component" value="Unassembled WGS sequence"/>
</dbReference>
<evidence type="ECO:0008006" key="5">
    <source>
        <dbReference type="Google" id="ProtNLM"/>
    </source>
</evidence>
<feature type="coiled-coil region" evidence="1">
    <location>
        <begin position="152"/>
        <end position="219"/>
    </location>
</feature>
<name>A0A2H0B2H4_9BACT</name>
<dbReference type="InterPro" id="IPR011055">
    <property type="entry name" value="Dup_hybrid_motif"/>
</dbReference>
<evidence type="ECO:0000313" key="4">
    <source>
        <dbReference type="Proteomes" id="UP000231081"/>
    </source>
</evidence>
<evidence type="ECO:0000313" key="3">
    <source>
        <dbReference type="EMBL" id="PIP51849.1"/>
    </source>
</evidence>
<dbReference type="AlphaFoldDB" id="A0A2H0B2H4"/>
<dbReference type="Gene3D" id="6.10.250.3150">
    <property type="match status" value="1"/>
</dbReference>
<dbReference type="SUPFAM" id="SSF51261">
    <property type="entry name" value="Duplicated hybrid motif"/>
    <property type="match status" value="1"/>
</dbReference>
<gene>
    <name evidence="3" type="ORF">COX09_04820</name>
</gene>
<dbReference type="CDD" id="cd12797">
    <property type="entry name" value="M23_peptidase"/>
    <property type="match status" value="1"/>
</dbReference>
<feature type="chain" id="PRO_5013896991" description="Peptidase M23 domain-containing protein" evidence="2">
    <location>
        <begin position="21"/>
        <end position="383"/>
    </location>
</feature>
<feature type="signal peptide" evidence="2">
    <location>
        <begin position="1"/>
        <end position="20"/>
    </location>
</feature>
<dbReference type="EMBL" id="PCSQ01000124">
    <property type="protein sequence ID" value="PIP51849.1"/>
    <property type="molecule type" value="Genomic_DNA"/>
</dbReference>
<evidence type="ECO:0000256" key="1">
    <source>
        <dbReference type="SAM" id="Coils"/>
    </source>
</evidence>
<accession>A0A2H0B2H4</accession>
<organism evidence="3 4">
    <name type="scientific">Candidatus Beckwithbacteria bacterium CG23_combo_of_CG06-09_8_20_14_all_47_9</name>
    <dbReference type="NCBI Taxonomy" id="1974498"/>
    <lineage>
        <taxon>Bacteria</taxon>
        <taxon>Candidatus Beckwithiibacteriota</taxon>
    </lineage>
</organism>
<dbReference type="Gene3D" id="2.70.70.10">
    <property type="entry name" value="Glucose Permease (Domain IIA)"/>
    <property type="match status" value="1"/>
</dbReference>
<protein>
    <recommendedName>
        <fullName evidence="5">Peptidase M23 domain-containing protein</fullName>
    </recommendedName>
</protein>
<feature type="coiled-coil region" evidence="1">
    <location>
        <begin position="62"/>
        <end position="96"/>
    </location>
</feature>
<sequence>MRTIIVLWLLLIAVTSVVLAADNCIGISDLDEKVTCYERKIQENQGRQKTLAGTIAYLDNKTKLTLSQIEKTETDIKTLEEEVNVLTVKISNLDINLSDVSRLLIARVGEAYKRHSVNPTLHLLTAGGLTDFLERAKYLKAAQQNDQKLLLEMQQSRNLSQQQKELKEQKQTDLENLKKQLATQNASLLQQKSVKTNLLDQTKNDEQRYQQLLTIAKAEYLAIQDIIAHKGKETAAGHVDAGDKIASIIQGASCNSNGTHVHFIVSENGAAKNPFDWLSGSVDWVDNSDGDQFNPHGNWTWPIKSKVKFNQGYGVTSFVQTYHWYPFHNGIDINSESANTVMAVKPGTLYKGSYIGWNGCTLPYVRVDHDENSLETLYLHVIY</sequence>
<keyword evidence="1" id="KW-0175">Coiled coil</keyword>
<keyword evidence="2" id="KW-0732">Signal</keyword>
<reference evidence="3 4" key="1">
    <citation type="submission" date="2017-09" db="EMBL/GenBank/DDBJ databases">
        <title>Depth-based differentiation of microbial function through sediment-hosted aquifers and enrichment of novel symbionts in the deep terrestrial subsurface.</title>
        <authorList>
            <person name="Probst A.J."/>
            <person name="Ladd B."/>
            <person name="Jarett J.K."/>
            <person name="Geller-Mcgrath D.E."/>
            <person name="Sieber C.M."/>
            <person name="Emerson J.B."/>
            <person name="Anantharaman K."/>
            <person name="Thomas B.C."/>
            <person name="Malmstrom R."/>
            <person name="Stieglmeier M."/>
            <person name="Klingl A."/>
            <person name="Woyke T."/>
            <person name="Ryan C.M."/>
            <person name="Banfield J.F."/>
        </authorList>
    </citation>
    <scope>NUCLEOTIDE SEQUENCE [LARGE SCALE GENOMIC DNA]</scope>
    <source>
        <strain evidence="3">CG23_combo_of_CG06-09_8_20_14_all_47_9</strain>
    </source>
</reference>